<organism evidence="2 3">
    <name type="scientific">Blautia faecicola</name>
    <dbReference type="NCBI Taxonomy" id="2509240"/>
    <lineage>
        <taxon>Bacteria</taxon>
        <taxon>Bacillati</taxon>
        <taxon>Bacillota</taxon>
        <taxon>Clostridia</taxon>
        <taxon>Lachnospirales</taxon>
        <taxon>Lachnospiraceae</taxon>
        <taxon>Blautia</taxon>
    </lineage>
</organism>
<dbReference type="OrthoDB" id="142950at2"/>
<evidence type="ECO:0000313" key="3">
    <source>
        <dbReference type="Proteomes" id="UP000290106"/>
    </source>
</evidence>
<dbReference type="Gene3D" id="1.10.10.10">
    <property type="entry name" value="Winged helix-like DNA-binding domain superfamily/Winged helix DNA-binding domain"/>
    <property type="match status" value="1"/>
</dbReference>
<dbReference type="SUPFAM" id="SSF46894">
    <property type="entry name" value="C-terminal effector domain of the bipartite response regulators"/>
    <property type="match status" value="1"/>
</dbReference>
<dbReference type="InterPro" id="IPR029787">
    <property type="entry name" value="Nucleotide_cyclase"/>
</dbReference>
<dbReference type="Pfam" id="PF03704">
    <property type="entry name" value="BTAD"/>
    <property type="match status" value="1"/>
</dbReference>
<keyword evidence="3" id="KW-1185">Reference proteome</keyword>
<name>A0A4Q1RJY8_9FIRM</name>
<evidence type="ECO:0000259" key="1">
    <source>
        <dbReference type="Pfam" id="PF03704"/>
    </source>
</evidence>
<dbReference type="PANTHER" id="PTHR35807">
    <property type="entry name" value="TRANSCRIPTIONAL REGULATOR REDD-RELATED"/>
    <property type="match status" value="1"/>
</dbReference>
<dbReference type="InterPro" id="IPR016032">
    <property type="entry name" value="Sig_transdc_resp-reg_C-effctor"/>
</dbReference>
<dbReference type="InterPro" id="IPR011990">
    <property type="entry name" value="TPR-like_helical_dom_sf"/>
</dbReference>
<dbReference type="AlphaFoldDB" id="A0A4Q1RJY8"/>
<gene>
    <name evidence="2" type="ORF">ETP43_13150</name>
</gene>
<proteinExistence type="predicted"/>
<dbReference type="EMBL" id="SDKC01000001">
    <property type="protein sequence ID" value="RXS76052.1"/>
    <property type="molecule type" value="Genomic_DNA"/>
</dbReference>
<dbReference type="GO" id="GO:0003677">
    <property type="term" value="F:DNA binding"/>
    <property type="evidence" value="ECO:0007669"/>
    <property type="project" value="InterPro"/>
</dbReference>
<comment type="caution">
    <text evidence="2">The sequence shown here is derived from an EMBL/GenBank/DDBJ whole genome shotgun (WGS) entry which is preliminary data.</text>
</comment>
<feature type="domain" description="Bacterial transcriptional activator" evidence="1">
    <location>
        <begin position="123"/>
        <end position="240"/>
    </location>
</feature>
<accession>A0A4Q1RJY8</accession>
<reference evidence="2 3" key="1">
    <citation type="submission" date="2019-01" db="EMBL/GenBank/DDBJ databases">
        <title>Blautia sp. nov. KGMB01111 isolated human feces.</title>
        <authorList>
            <person name="Park J.-E."/>
            <person name="Kim J.-S."/>
            <person name="Park S.-H."/>
        </authorList>
    </citation>
    <scope>NUCLEOTIDE SEQUENCE [LARGE SCALE GENOMIC DNA]</scope>
    <source>
        <strain evidence="2 3">KGMB01111</strain>
    </source>
</reference>
<dbReference type="Proteomes" id="UP000290106">
    <property type="component" value="Unassembled WGS sequence"/>
</dbReference>
<dbReference type="GO" id="GO:0006355">
    <property type="term" value="P:regulation of DNA-templated transcription"/>
    <property type="evidence" value="ECO:0007669"/>
    <property type="project" value="InterPro"/>
</dbReference>
<evidence type="ECO:0000313" key="2">
    <source>
        <dbReference type="EMBL" id="RXS76052.1"/>
    </source>
</evidence>
<dbReference type="InterPro" id="IPR051677">
    <property type="entry name" value="AfsR-DnrI-RedD_regulator"/>
</dbReference>
<dbReference type="InterPro" id="IPR043128">
    <property type="entry name" value="Rev_trsase/Diguanyl_cyclase"/>
</dbReference>
<dbReference type="InterPro" id="IPR036388">
    <property type="entry name" value="WH-like_DNA-bd_sf"/>
</dbReference>
<dbReference type="Gene3D" id="1.25.40.10">
    <property type="entry name" value="Tetratricopeptide repeat domain"/>
    <property type="match status" value="1"/>
</dbReference>
<dbReference type="InterPro" id="IPR005158">
    <property type="entry name" value="BTAD"/>
</dbReference>
<sequence length="418" mass="49686">MQTCGTCMKNKKLKKQQVLYVKMFGDFSLEYQGISLIAKKKKETQFARVLQLIFHSGEKGISREHLEKVLFGERTLDDANHAIHSLIYNIRKKLEQTGLPKGKYIISRRGRFYWNKEIPFEEDAQVFEEYCSRARRAGDWEEQLELCWKAVLMYKGAFLKGSAQEGWVKAERERYQTMFRKLVKYMAELLRTKKAYIQLEKLGRHVSKAAPYEEGELLVLEALTGMGRTEQVEILYGETMEKYRQVYMEEELVKLKDFRRKMQEQLDHPYDILDNIQENMTERLEKVKEPYQCNWVVFREIYHMVARMIERSGQQVQLMLCTLTDMEEHPIRSDEYAEVLSRYIWESICRSIRAGDVVTRYGRGQYLVLLINTKPEDCQEIQKRIDAQFRKKNTVYEIRYNVKSVRSLNNAKDDQNLS</sequence>
<dbReference type="Gene3D" id="3.30.70.270">
    <property type="match status" value="1"/>
</dbReference>
<dbReference type="SUPFAM" id="SSF55073">
    <property type="entry name" value="Nucleotide cyclase"/>
    <property type="match status" value="1"/>
</dbReference>
<dbReference type="PANTHER" id="PTHR35807:SF2">
    <property type="entry name" value="TRANSCRIPTIONAL ACTIVATOR DOMAIN"/>
    <property type="match status" value="1"/>
</dbReference>
<protein>
    <recommendedName>
        <fullName evidence="1">Bacterial transcriptional activator domain-containing protein</fullName>
    </recommendedName>
</protein>